<accession>A0A923JV79</accession>
<evidence type="ECO:0000256" key="4">
    <source>
        <dbReference type="ARBA" id="ARBA00022989"/>
    </source>
</evidence>
<reference evidence="7" key="2">
    <citation type="submission" date="2020-07" db="EMBL/GenBank/DDBJ databases">
        <authorList>
            <person name="Lood C."/>
            <person name="Girard L."/>
        </authorList>
    </citation>
    <scope>NUCLEOTIDE SEQUENCE</scope>
    <source>
        <strain evidence="7">SWRI10</strain>
    </source>
</reference>
<sequence>MNFKRVAAVLNTLILRGLGSGIAVLFTVMVSRHLPTDSAARFFLLFNISTIAAVCFRWGLDEVIIRRVAKLSAEEIPKTAQHLAALSHRRVALWVVICLLLLSVVVWHPTFQNTLVAIDTLSLINAIFAAAFVALSACIARILQGSGRTNLATFLLNIVVPGLSLLGLLVLISSKKADARDLILLYTCVSAVVYLFTTISFYGNPLGLLLMAYKLKWEGVDSSAANKLGVVVLAQQVLGWAALLIVPYSYGDEAYKGFVVVQKLATLISLAMLAVNFTFSRRFASLYAAGDLQQLRRIVRYSLLTIMIASIGGALFLVLTRQWLFAYAEVSNNMTTMLLILLISQLFFSISALFSIVLSMAHDDNFLFITQAAINGVGSLVFITASHFFSLEAVSVSLVCSYALLSFVLGVRVYSLFIIPQDEQK</sequence>
<gene>
    <name evidence="8" type="ORF">HU737_015440</name>
    <name evidence="7" type="ORF">HU737_11040</name>
</gene>
<keyword evidence="4 6" id="KW-1133">Transmembrane helix</keyword>
<feature type="transmembrane region" description="Helical" evidence="6">
    <location>
        <begin position="339"/>
        <end position="359"/>
    </location>
</feature>
<evidence type="ECO:0000313" key="8">
    <source>
        <dbReference type="EMBL" id="MBV4537364.1"/>
    </source>
</evidence>
<evidence type="ECO:0000256" key="1">
    <source>
        <dbReference type="ARBA" id="ARBA00004651"/>
    </source>
</evidence>
<feature type="transmembrane region" description="Helical" evidence="6">
    <location>
        <begin position="183"/>
        <end position="203"/>
    </location>
</feature>
<feature type="transmembrane region" description="Helical" evidence="6">
    <location>
        <begin position="123"/>
        <end position="143"/>
    </location>
</feature>
<feature type="transmembrane region" description="Helical" evidence="6">
    <location>
        <begin position="395"/>
        <end position="419"/>
    </location>
</feature>
<name>A0A923JV79_9PSED</name>
<dbReference type="EMBL" id="JABWRE020000001">
    <property type="protein sequence ID" value="MBV4537364.1"/>
    <property type="molecule type" value="Genomic_DNA"/>
</dbReference>
<evidence type="ECO:0000256" key="5">
    <source>
        <dbReference type="ARBA" id="ARBA00023136"/>
    </source>
</evidence>
<keyword evidence="3 6" id="KW-0812">Transmembrane</keyword>
<evidence type="ECO:0000256" key="2">
    <source>
        <dbReference type="ARBA" id="ARBA00022475"/>
    </source>
</evidence>
<dbReference type="Proteomes" id="UP000599879">
    <property type="component" value="Unassembled WGS sequence"/>
</dbReference>
<keyword evidence="5 6" id="KW-0472">Membrane</keyword>
<evidence type="ECO:0000313" key="7">
    <source>
        <dbReference type="EMBL" id="MBC3441220.1"/>
    </source>
</evidence>
<protein>
    <submittedName>
        <fullName evidence="7">Uncharacterized protein</fullName>
    </submittedName>
</protein>
<feature type="transmembrane region" description="Helical" evidence="6">
    <location>
        <begin position="366"/>
        <end position="389"/>
    </location>
</feature>
<evidence type="ECO:0000256" key="3">
    <source>
        <dbReference type="ARBA" id="ARBA00022692"/>
    </source>
</evidence>
<dbReference type="InterPro" id="IPR050833">
    <property type="entry name" value="Poly_Biosynth_Transport"/>
</dbReference>
<dbReference type="PANTHER" id="PTHR30250:SF11">
    <property type="entry name" value="O-ANTIGEN TRANSPORTER-RELATED"/>
    <property type="match status" value="1"/>
</dbReference>
<keyword evidence="2" id="KW-1003">Cell membrane</keyword>
<organism evidence="7">
    <name type="scientific">Pseudomonas urmiensis</name>
    <dbReference type="NCBI Taxonomy" id="2745493"/>
    <lineage>
        <taxon>Bacteria</taxon>
        <taxon>Pseudomonadati</taxon>
        <taxon>Pseudomonadota</taxon>
        <taxon>Gammaproteobacteria</taxon>
        <taxon>Pseudomonadales</taxon>
        <taxon>Pseudomonadaceae</taxon>
        <taxon>Pseudomonas</taxon>
    </lineage>
</organism>
<feature type="transmembrane region" description="Helical" evidence="6">
    <location>
        <begin position="298"/>
        <end position="319"/>
    </location>
</feature>
<reference evidence="8" key="3">
    <citation type="submission" date="2021-06" db="EMBL/GenBank/DDBJ databases">
        <title>Updating the genus Pseudomonas: Description of 43 new species and partition of the Pseudomonas putida group.</title>
        <authorList>
            <person name="Girard L."/>
            <person name="Lood C."/>
            <person name="Vandamme P."/>
            <person name="Rokni-Zadeh H."/>
            <person name="Van Noort V."/>
            <person name="Hofte M."/>
            <person name="Lavigne R."/>
            <person name="De Mot R."/>
        </authorList>
    </citation>
    <scope>NUCLEOTIDE SEQUENCE</scope>
    <source>
        <strain evidence="8">SWRI10</strain>
    </source>
</reference>
<proteinExistence type="predicted"/>
<feature type="transmembrane region" description="Helical" evidence="6">
    <location>
        <begin position="7"/>
        <end position="30"/>
    </location>
</feature>
<feature type="transmembrane region" description="Helical" evidence="6">
    <location>
        <begin position="224"/>
        <end position="246"/>
    </location>
</feature>
<dbReference type="PANTHER" id="PTHR30250">
    <property type="entry name" value="PST FAMILY PREDICTED COLANIC ACID TRANSPORTER"/>
    <property type="match status" value="1"/>
</dbReference>
<evidence type="ECO:0000256" key="6">
    <source>
        <dbReference type="SAM" id="Phobius"/>
    </source>
</evidence>
<feature type="transmembrane region" description="Helical" evidence="6">
    <location>
        <begin position="150"/>
        <end position="171"/>
    </location>
</feature>
<comment type="subcellular location">
    <subcellularLocation>
        <location evidence="1">Cell membrane</location>
        <topology evidence="1">Multi-pass membrane protein</topology>
    </subcellularLocation>
</comment>
<reference evidence="7" key="1">
    <citation type="journal article" date="2020" name="Microorganisms">
        <title>Reliable Identification of Environmental Pseudomonas Isolates Using the rpoD Gene.</title>
        <authorList>
            <consortium name="The Broad Institute Genome Sequencing Platform"/>
            <person name="Girard L."/>
            <person name="Lood C."/>
            <person name="Rokni-Zadeh H."/>
            <person name="van Noort V."/>
            <person name="Lavigne R."/>
            <person name="De Mot R."/>
        </authorList>
    </citation>
    <scope>NUCLEOTIDE SEQUENCE</scope>
    <source>
        <strain evidence="7">SWRI10</strain>
    </source>
</reference>
<comment type="caution">
    <text evidence="7">The sequence shown here is derived from an EMBL/GenBank/DDBJ whole genome shotgun (WGS) entry which is preliminary data.</text>
</comment>
<dbReference type="GO" id="GO:0005886">
    <property type="term" value="C:plasma membrane"/>
    <property type="evidence" value="ECO:0007669"/>
    <property type="project" value="UniProtKB-SubCell"/>
</dbReference>
<feature type="transmembrane region" description="Helical" evidence="6">
    <location>
        <begin position="42"/>
        <end position="60"/>
    </location>
</feature>
<feature type="transmembrane region" description="Helical" evidence="6">
    <location>
        <begin position="258"/>
        <end position="277"/>
    </location>
</feature>
<dbReference type="RefSeq" id="WP_186554768.1">
    <property type="nucleotide sequence ID" value="NZ_JABWRE020000001.1"/>
</dbReference>
<dbReference type="EMBL" id="JABWRE010000006">
    <property type="protein sequence ID" value="MBC3441220.1"/>
    <property type="molecule type" value="Genomic_DNA"/>
</dbReference>
<feature type="transmembrane region" description="Helical" evidence="6">
    <location>
        <begin position="91"/>
        <end position="111"/>
    </location>
</feature>
<dbReference type="AlphaFoldDB" id="A0A923JV79"/>